<dbReference type="AlphaFoldDB" id="A0AAN0RER6"/>
<dbReference type="InterPro" id="IPR008551">
    <property type="entry name" value="TANGO2"/>
</dbReference>
<dbReference type="PANTHER" id="PTHR17985:SF8">
    <property type="entry name" value="TRANSPORT AND GOLGI ORGANIZATION PROTEIN 2 HOMOLOG"/>
    <property type="match status" value="1"/>
</dbReference>
<reference evidence="2" key="1">
    <citation type="submission" date="2012-06" db="EMBL/GenBank/DDBJ databases">
        <title>Genome analysis of multiple Granulibacter bethesdensis isolates demonstrates substantial genome diversity.</title>
        <authorList>
            <person name="Greenberg D.E."/>
            <person name="Porcella S.F."/>
            <person name="Zarember K."/>
            <person name="Zelazny A.M."/>
            <person name="Bruno D."/>
            <person name="Martens C."/>
            <person name="Barbian K.D."/>
            <person name="Jaske E."/>
            <person name="Holland S.M."/>
        </authorList>
    </citation>
    <scope>NUCLEOTIDE SEQUENCE [LARGE SCALE GENOMIC DNA]</scope>
    <source>
        <strain evidence="2">CGDNIH3</strain>
    </source>
</reference>
<organism evidence="1 2">
    <name type="scientific">Granulibacter bethesdensis</name>
    <dbReference type="NCBI Taxonomy" id="364410"/>
    <lineage>
        <taxon>Bacteria</taxon>
        <taxon>Pseudomonadati</taxon>
        <taxon>Pseudomonadota</taxon>
        <taxon>Alphaproteobacteria</taxon>
        <taxon>Acetobacterales</taxon>
        <taxon>Acetobacteraceae</taxon>
        <taxon>Granulibacter</taxon>
    </lineage>
</organism>
<evidence type="ECO:0000313" key="2">
    <source>
        <dbReference type="Proteomes" id="UP000019438"/>
    </source>
</evidence>
<dbReference type="RefSeq" id="WP_025287061.1">
    <property type="nucleotide sequence ID" value="NZ_CP003181.2"/>
</dbReference>
<sequence length="240" mass="26099">MCTLVLLHRPGTDWPLLIAANRDERLARPWLPPARHWPDMAVTGGLDTVAGGTWMAINEQGVVAAVLNRTGTLGPVAGKRSRGDLPLLALHYLSAEEAVQALAQLDAGEWRGFHLVVADRSHAFCLIGKSLPGKPEVIPLKAGINMFTAHYPHHTPSPRAARFLPIFQTIAAPSLPDWGAWPAIMANQDAPHESRICLPEKNGYGTVCSSLLGVSSNNDLIWQFAPGNPHTTKYRPVKIR</sequence>
<protein>
    <submittedName>
        <fullName evidence="1">Uncharacterized protein</fullName>
    </submittedName>
</protein>
<dbReference type="Proteomes" id="UP000019438">
    <property type="component" value="Chromosome"/>
</dbReference>
<dbReference type="Gene3D" id="3.60.60.10">
    <property type="entry name" value="Penicillin V Acylase, Chain A"/>
    <property type="match status" value="1"/>
</dbReference>
<accession>A0AAN0RER6</accession>
<dbReference type="Pfam" id="PF05742">
    <property type="entry name" value="TANGO2"/>
    <property type="match status" value="1"/>
</dbReference>
<dbReference type="KEGG" id="gbc:GbCGDNIH3_1659"/>
<evidence type="ECO:0000313" key="1">
    <source>
        <dbReference type="EMBL" id="AHJ63559.1"/>
    </source>
</evidence>
<dbReference type="EMBL" id="CP003181">
    <property type="protein sequence ID" value="AHJ63559.1"/>
    <property type="molecule type" value="Genomic_DNA"/>
</dbReference>
<gene>
    <name evidence="1" type="ORF">GbCGDNIH3_1659</name>
</gene>
<proteinExistence type="predicted"/>
<name>A0AAN0RER6_9PROT</name>
<dbReference type="PANTHER" id="PTHR17985">
    <property type="entry name" value="SER/THR-RICH PROTEIN T10 IN DGCR REGION"/>
    <property type="match status" value="1"/>
</dbReference>